<evidence type="ECO:0000313" key="2">
    <source>
        <dbReference type="Proteomes" id="UP000201838"/>
    </source>
</evidence>
<keyword evidence="2" id="KW-1185">Reference proteome</keyword>
<dbReference type="RefSeq" id="WP_176440207.1">
    <property type="nucleotide sequence ID" value="NZ_FXXQ01000002.1"/>
</dbReference>
<proteinExistence type="predicted"/>
<dbReference type="EMBL" id="FXXQ01000002">
    <property type="protein sequence ID" value="SMX22797.1"/>
    <property type="molecule type" value="Genomic_DNA"/>
</dbReference>
<evidence type="ECO:0000313" key="1">
    <source>
        <dbReference type="EMBL" id="SMX22797.1"/>
    </source>
</evidence>
<sequence length="105" mass="11044">MKHLAILATIALTACTAAQQDNLARDAAKRQVRPILAERFPGIPLEPATDCVIDNASAQEILTLAADSVTGPTASTAEIVTRIVSRPETIQCLATEGLPVLLGRL</sequence>
<reference evidence="1 2" key="1">
    <citation type="submission" date="2017-05" db="EMBL/GenBank/DDBJ databases">
        <authorList>
            <person name="Song R."/>
            <person name="Chenine A.L."/>
            <person name="Ruprecht R.M."/>
        </authorList>
    </citation>
    <scope>NUCLEOTIDE SEQUENCE [LARGE SCALE GENOMIC DNA]</scope>
    <source>
        <strain evidence="1 2">CECT 8489</strain>
    </source>
</reference>
<gene>
    <name evidence="1" type="ORF">BOA8489_00895</name>
</gene>
<protein>
    <submittedName>
        <fullName evidence="1">Uncharacterized protein</fullName>
    </submittedName>
</protein>
<organism evidence="1 2">
    <name type="scientific">Boseongicola aestuarii</name>
    <dbReference type="NCBI Taxonomy" id="1470561"/>
    <lineage>
        <taxon>Bacteria</taxon>
        <taxon>Pseudomonadati</taxon>
        <taxon>Pseudomonadota</taxon>
        <taxon>Alphaproteobacteria</taxon>
        <taxon>Rhodobacterales</taxon>
        <taxon>Paracoccaceae</taxon>
        <taxon>Boseongicola</taxon>
    </lineage>
</organism>
<dbReference type="PROSITE" id="PS51257">
    <property type="entry name" value="PROKAR_LIPOPROTEIN"/>
    <property type="match status" value="1"/>
</dbReference>
<dbReference type="AlphaFoldDB" id="A0A238IWK1"/>
<accession>A0A238IWK1</accession>
<dbReference type="Proteomes" id="UP000201838">
    <property type="component" value="Unassembled WGS sequence"/>
</dbReference>
<name>A0A238IWK1_9RHOB</name>